<proteinExistence type="predicted"/>
<evidence type="ECO:0008006" key="5">
    <source>
        <dbReference type="Google" id="ProtNLM"/>
    </source>
</evidence>
<evidence type="ECO:0000313" key="3">
    <source>
        <dbReference type="Proteomes" id="UP000461010"/>
    </source>
</evidence>
<dbReference type="Pfam" id="PF06122">
    <property type="entry name" value="TraH"/>
    <property type="match status" value="1"/>
</dbReference>
<dbReference type="RefSeq" id="WP_152190922.1">
    <property type="nucleotide sequence ID" value="NZ_WFKI01000025.1"/>
</dbReference>
<organism evidence="1 4">
    <name type="scientific">Poseidonibacter ostreae</name>
    <dbReference type="NCBI Taxonomy" id="2654171"/>
    <lineage>
        <taxon>Bacteria</taxon>
        <taxon>Pseudomonadati</taxon>
        <taxon>Campylobacterota</taxon>
        <taxon>Epsilonproteobacteria</taxon>
        <taxon>Campylobacterales</taxon>
        <taxon>Arcobacteraceae</taxon>
        <taxon>Poseidonibacter</taxon>
    </lineage>
</organism>
<accession>A0A6L4WNK8</accession>
<dbReference type="Proteomes" id="UP000472839">
    <property type="component" value="Unassembled WGS sequence"/>
</dbReference>
<name>A0A6L4WNK8_9BACT</name>
<comment type="caution">
    <text evidence="1">The sequence shown here is derived from an EMBL/GenBank/DDBJ whole genome shotgun (WGS) entry which is preliminary data.</text>
</comment>
<dbReference type="EMBL" id="WFKJ01000033">
    <property type="protein sequence ID" value="KAB7889590.1"/>
    <property type="molecule type" value="Genomic_DNA"/>
</dbReference>
<sequence length="480" mass="53729">MEAVKKLTHVTIGLLLSSSLSYGGWKNYADSQVAVQTTNATSLQTSLTNSYSGGGARVQWKNLGNISLIHAETPKFSVGCNGVEIGFGSISFLDFDNLVQKLKLIASQAPAFAFKMAIDTACSQCSTIMQDIEEVVEAINNFSLDACGISENIGNSIGESLANSNNSRYSDSYAAQKARNTNKKDFNINSVTDMINSWSDTVNGKSLKLEKVKAYGSFLNNLRLKKIPTLNGYDPKDYVQLTRSLVGDVVGYMDQDNDMQDTYVAITPIHNINDLVELLIGEKNGVFKKTTVDLVGNTNDWSEVKLENMPKGFEVTFDASDIIFSTGTENWTYKIEESIKIVLDKLKEDKSLDSDDLLYLQALPYNGIRILNHFAMRGESPSLSVEDYAKYIALENVKFQMTLILDFAFESLNQYINELQKISTSNPKIKDKYNKVLDNVKEQNLLLKKNKYLLSIPTYKTRIDNLLNRDIPQNRRQTLR</sequence>
<protein>
    <recommendedName>
        <fullName evidence="5">Conjugal transfer protein</fullName>
    </recommendedName>
</protein>
<reference evidence="3 4" key="1">
    <citation type="submission" date="2019-10" db="EMBL/GenBank/DDBJ databases">
        <title>Poseidonibacter ostreae sp. nov., isolated from the gut of the Ostrea denselamellosa.</title>
        <authorList>
            <person name="Choi A."/>
        </authorList>
    </citation>
    <scope>NUCLEOTIDE SEQUENCE [LARGE SCALE GENOMIC DNA]</scope>
    <source>
        <strain evidence="1 4">SJOD-M-33</strain>
        <strain evidence="2 3">SJOD-M-5</strain>
    </source>
</reference>
<evidence type="ECO:0000313" key="1">
    <source>
        <dbReference type="EMBL" id="KAB7884673.1"/>
    </source>
</evidence>
<dbReference type="Proteomes" id="UP000461010">
    <property type="component" value="Unassembled WGS sequence"/>
</dbReference>
<evidence type="ECO:0000313" key="4">
    <source>
        <dbReference type="Proteomes" id="UP000472839"/>
    </source>
</evidence>
<dbReference type="AlphaFoldDB" id="A0A6L4WNK8"/>
<keyword evidence="3" id="KW-1185">Reference proteome</keyword>
<dbReference type="EMBL" id="WFKK01000076">
    <property type="protein sequence ID" value="KAB7884673.1"/>
    <property type="molecule type" value="Genomic_DNA"/>
</dbReference>
<evidence type="ECO:0000313" key="2">
    <source>
        <dbReference type="EMBL" id="KAB7889590.1"/>
    </source>
</evidence>
<dbReference type="InterPro" id="IPR010927">
    <property type="entry name" value="T4SS_TraH"/>
</dbReference>
<gene>
    <name evidence="2" type="ORF">GBG18_10575</name>
    <name evidence="1" type="ORF">GBG19_15455</name>
</gene>